<evidence type="ECO:0000256" key="1">
    <source>
        <dbReference type="SAM" id="Phobius"/>
    </source>
</evidence>
<protein>
    <submittedName>
        <fullName evidence="2">DUF2752 domain-containing protein</fullName>
    </submittedName>
</protein>
<gene>
    <name evidence="2" type="ORF">GT747_10670</name>
    <name evidence="3" type="ORF">SAMN05444424_0116</name>
</gene>
<evidence type="ECO:0000313" key="4">
    <source>
        <dbReference type="Proteomes" id="UP000184089"/>
    </source>
</evidence>
<dbReference type="InterPro" id="IPR021215">
    <property type="entry name" value="DUF2752"/>
</dbReference>
<organism evidence="3 4">
    <name type="scientific">Bittarella massiliensis</name>
    <name type="common">ex Durand et al. 2017</name>
    <dbReference type="NCBI Taxonomy" id="1720313"/>
    <lineage>
        <taxon>Bacteria</taxon>
        <taxon>Bacillati</taxon>
        <taxon>Bacillota</taxon>
        <taxon>Clostridia</taxon>
        <taxon>Eubacteriales</taxon>
        <taxon>Oscillospiraceae</taxon>
        <taxon>Bittarella (ex Durand et al. 2017)</taxon>
    </lineage>
</organism>
<dbReference type="RefSeq" id="WP_021658851.1">
    <property type="nucleotide sequence ID" value="NZ_FQVY01000001.1"/>
</dbReference>
<name>A0AAQ1RUN2_9FIRM</name>
<feature type="transmembrane region" description="Helical" evidence="1">
    <location>
        <begin position="68"/>
        <end position="89"/>
    </location>
</feature>
<dbReference type="Proteomes" id="UP000474718">
    <property type="component" value="Unassembled WGS sequence"/>
</dbReference>
<dbReference type="EMBL" id="WWVX01000007">
    <property type="protein sequence ID" value="MZL70216.1"/>
    <property type="molecule type" value="Genomic_DNA"/>
</dbReference>
<feature type="transmembrane region" description="Helical" evidence="1">
    <location>
        <begin position="14"/>
        <end position="32"/>
    </location>
</feature>
<comment type="caution">
    <text evidence="3">The sequence shown here is derived from an EMBL/GenBank/DDBJ whole genome shotgun (WGS) entry which is preliminary data.</text>
</comment>
<evidence type="ECO:0000313" key="5">
    <source>
        <dbReference type="Proteomes" id="UP000474718"/>
    </source>
</evidence>
<reference evidence="2 5" key="3">
    <citation type="journal article" date="2019" name="Nat. Med.">
        <title>A library of human gut bacterial isolates paired with longitudinal multiomics data enables mechanistic microbiome research.</title>
        <authorList>
            <person name="Poyet M."/>
            <person name="Groussin M."/>
            <person name="Gibbons S.M."/>
            <person name="Avila-Pacheco J."/>
            <person name="Jiang X."/>
            <person name="Kearney S.M."/>
            <person name="Perrotta A.R."/>
            <person name="Berdy B."/>
            <person name="Zhao S."/>
            <person name="Lieberman T.D."/>
            <person name="Swanson P.K."/>
            <person name="Smith M."/>
            <person name="Roesemann S."/>
            <person name="Alexander J.E."/>
            <person name="Rich S.A."/>
            <person name="Livny J."/>
            <person name="Vlamakis H."/>
            <person name="Clish C."/>
            <person name="Bullock K."/>
            <person name="Deik A."/>
            <person name="Scott J."/>
            <person name="Pierce K.A."/>
            <person name="Xavier R.J."/>
            <person name="Alm E.J."/>
        </authorList>
    </citation>
    <scope>NUCLEOTIDE SEQUENCE [LARGE SCALE GENOMIC DNA]</scope>
    <source>
        <strain evidence="2 5">BIOML-A2</strain>
    </source>
</reference>
<feature type="transmembrane region" description="Helical" evidence="1">
    <location>
        <begin position="101"/>
        <end position="120"/>
    </location>
</feature>
<reference evidence="4" key="1">
    <citation type="submission" date="2016-11" db="EMBL/GenBank/DDBJ databases">
        <authorList>
            <person name="Jaros S."/>
            <person name="Januszkiewicz K."/>
            <person name="Wedrychowicz H."/>
        </authorList>
    </citation>
    <scope>NUCLEOTIDE SEQUENCE [LARGE SCALE GENOMIC DNA]</scope>
    <source>
        <strain evidence="4">DSM 4029</strain>
    </source>
</reference>
<keyword evidence="1" id="KW-0812">Transmembrane</keyword>
<keyword evidence="1" id="KW-1133">Transmembrane helix</keyword>
<dbReference type="Proteomes" id="UP000184089">
    <property type="component" value="Unassembled WGS sequence"/>
</dbReference>
<dbReference type="AlphaFoldDB" id="A0AAQ1RUN2"/>
<evidence type="ECO:0000313" key="3">
    <source>
        <dbReference type="EMBL" id="SHF62907.1"/>
    </source>
</evidence>
<evidence type="ECO:0000313" key="2">
    <source>
        <dbReference type="EMBL" id="MZL70216.1"/>
    </source>
</evidence>
<sequence length="141" mass="15724">MNRVPSALRPKNRWLVWLIVALFAVEVVLILTGHYQCPFYAITGVPCPGCGLTRAGICLLQLDFAGAFALNPAIYLVALTAGFALLSLLLKKTWHTQVWPYGAMMVGVLLIYVVRMALYFPHTYPLVWNESAPLFQMLVGR</sequence>
<proteinExistence type="predicted"/>
<keyword evidence="1" id="KW-0472">Membrane</keyword>
<accession>A0AAQ1RUN2</accession>
<keyword evidence="5" id="KW-1185">Reference proteome</keyword>
<dbReference type="Pfam" id="PF10825">
    <property type="entry name" value="DUF2752"/>
    <property type="match status" value="1"/>
</dbReference>
<dbReference type="EMBL" id="FQVY01000001">
    <property type="protein sequence ID" value="SHF62907.1"/>
    <property type="molecule type" value="Genomic_DNA"/>
</dbReference>
<reference evidence="3" key="2">
    <citation type="submission" date="2016-11" db="EMBL/GenBank/DDBJ databases">
        <authorList>
            <person name="Varghese N."/>
            <person name="Submissions S."/>
        </authorList>
    </citation>
    <scope>NUCLEOTIDE SEQUENCE</scope>
    <source>
        <strain evidence="3">DSM 4029</strain>
    </source>
</reference>